<name>A0AB34IR01_PRYPA</name>
<keyword evidence="3" id="KW-1185">Reference proteome</keyword>
<evidence type="ECO:0000256" key="1">
    <source>
        <dbReference type="SAM" id="MobiDB-lite"/>
    </source>
</evidence>
<proteinExistence type="predicted"/>
<reference evidence="2 3" key="1">
    <citation type="journal article" date="2024" name="Science">
        <title>Giant polyketide synthase enzymes in the biosynthesis of giant marine polyether toxins.</title>
        <authorList>
            <person name="Fallon T.R."/>
            <person name="Shende V.V."/>
            <person name="Wierzbicki I.H."/>
            <person name="Pendleton A.L."/>
            <person name="Watervoot N.F."/>
            <person name="Auber R.P."/>
            <person name="Gonzalez D.J."/>
            <person name="Wisecaver J.H."/>
            <person name="Moore B.S."/>
        </authorList>
    </citation>
    <scope>NUCLEOTIDE SEQUENCE [LARGE SCALE GENOMIC DNA]</scope>
    <source>
        <strain evidence="2 3">12B1</strain>
    </source>
</reference>
<accession>A0AB34IR01</accession>
<dbReference type="EMBL" id="JBGBPQ010000021">
    <property type="protein sequence ID" value="KAL1503831.1"/>
    <property type="molecule type" value="Genomic_DNA"/>
</dbReference>
<gene>
    <name evidence="2" type="ORF">AB1Y20_012297</name>
</gene>
<dbReference type="AlphaFoldDB" id="A0AB34IR01"/>
<protein>
    <submittedName>
        <fullName evidence="2">Uncharacterized protein</fullName>
    </submittedName>
</protein>
<sequence length="108" mass="10960">MCELSADVFIAILLKLPLGSHKAGPATFHPSAKIPTSTVLFEAAVAVAYACACDSPRAAEVAATQKYVAGAPLVEQAPTREDLLAAQLQDPGCPGSGPLSRQGRGSAA</sequence>
<dbReference type="Proteomes" id="UP001515480">
    <property type="component" value="Unassembled WGS sequence"/>
</dbReference>
<comment type="caution">
    <text evidence="2">The sequence shown here is derived from an EMBL/GenBank/DDBJ whole genome shotgun (WGS) entry which is preliminary data.</text>
</comment>
<evidence type="ECO:0000313" key="2">
    <source>
        <dbReference type="EMBL" id="KAL1503831.1"/>
    </source>
</evidence>
<feature type="region of interest" description="Disordered" evidence="1">
    <location>
        <begin position="88"/>
        <end position="108"/>
    </location>
</feature>
<organism evidence="2 3">
    <name type="scientific">Prymnesium parvum</name>
    <name type="common">Toxic golden alga</name>
    <dbReference type="NCBI Taxonomy" id="97485"/>
    <lineage>
        <taxon>Eukaryota</taxon>
        <taxon>Haptista</taxon>
        <taxon>Haptophyta</taxon>
        <taxon>Prymnesiophyceae</taxon>
        <taxon>Prymnesiales</taxon>
        <taxon>Prymnesiaceae</taxon>
        <taxon>Prymnesium</taxon>
    </lineage>
</organism>
<evidence type="ECO:0000313" key="3">
    <source>
        <dbReference type="Proteomes" id="UP001515480"/>
    </source>
</evidence>